<evidence type="ECO:0000313" key="2">
    <source>
        <dbReference type="Proteomes" id="UP000324629"/>
    </source>
</evidence>
<keyword evidence="2" id="KW-1185">Reference proteome</keyword>
<dbReference type="AlphaFoldDB" id="A0A5J4NM24"/>
<dbReference type="EMBL" id="QNGE01002159">
    <property type="protein sequence ID" value="KAA3676078.1"/>
    <property type="molecule type" value="Genomic_DNA"/>
</dbReference>
<proteinExistence type="predicted"/>
<name>A0A5J4NM24_9TREM</name>
<protein>
    <submittedName>
        <fullName evidence="1">Uncharacterized protein</fullName>
    </submittedName>
</protein>
<gene>
    <name evidence="1" type="ORF">DEA37_0012168</name>
</gene>
<evidence type="ECO:0000313" key="1">
    <source>
        <dbReference type="EMBL" id="KAA3676078.1"/>
    </source>
</evidence>
<organism evidence="1 2">
    <name type="scientific">Paragonimus westermani</name>
    <dbReference type="NCBI Taxonomy" id="34504"/>
    <lineage>
        <taxon>Eukaryota</taxon>
        <taxon>Metazoa</taxon>
        <taxon>Spiralia</taxon>
        <taxon>Lophotrochozoa</taxon>
        <taxon>Platyhelminthes</taxon>
        <taxon>Trematoda</taxon>
        <taxon>Digenea</taxon>
        <taxon>Plagiorchiida</taxon>
        <taxon>Troglotremata</taxon>
        <taxon>Troglotrematidae</taxon>
        <taxon>Paragonimus</taxon>
    </lineage>
</organism>
<sequence>MREGQTKFRLRQGCVDQIVTFYQILEHCHTYRWPSIVYNVYQGALDSVDGSKFSESTELRGVPTKDFTVSYLAADDYGEQFYLPLQSDWDLDAAILTSSDPALRIKIMVKKVSSGKYIL</sequence>
<accession>A0A5J4NM24</accession>
<dbReference type="Proteomes" id="UP000324629">
    <property type="component" value="Unassembled WGS sequence"/>
</dbReference>
<reference evidence="1 2" key="1">
    <citation type="journal article" date="2019" name="Gigascience">
        <title>Whole-genome sequence of the oriental lung fluke Paragonimus westermani.</title>
        <authorList>
            <person name="Oey H."/>
            <person name="Zakrzewski M."/>
            <person name="Narain K."/>
            <person name="Devi K.R."/>
            <person name="Agatsuma T."/>
            <person name="Nawaratna S."/>
            <person name="Gobert G.N."/>
            <person name="Jones M.K."/>
            <person name="Ragan M.A."/>
            <person name="McManus D.P."/>
            <person name="Krause L."/>
        </authorList>
    </citation>
    <scope>NUCLEOTIDE SEQUENCE [LARGE SCALE GENOMIC DNA]</scope>
    <source>
        <strain evidence="1 2">IND2009</strain>
    </source>
</reference>
<comment type="caution">
    <text evidence="1">The sequence shown here is derived from an EMBL/GenBank/DDBJ whole genome shotgun (WGS) entry which is preliminary data.</text>
</comment>